<dbReference type="Proteomes" id="UP000199310">
    <property type="component" value="Unassembled WGS sequence"/>
</dbReference>
<evidence type="ECO:0000256" key="1">
    <source>
        <dbReference type="ARBA" id="ARBA00022737"/>
    </source>
</evidence>
<dbReference type="EMBL" id="FOJG01000002">
    <property type="protein sequence ID" value="SEW51875.1"/>
    <property type="molecule type" value="Genomic_DNA"/>
</dbReference>
<keyword evidence="4" id="KW-0732">Signal</keyword>
<organism evidence="5 6">
    <name type="scientific">Chitinophaga arvensicola</name>
    <dbReference type="NCBI Taxonomy" id="29529"/>
    <lineage>
        <taxon>Bacteria</taxon>
        <taxon>Pseudomonadati</taxon>
        <taxon>Bacteroidota</taxon>
        <taxon>Chitinophagia</taxon>
        <taxon>Chitinophagales</taxon>
        <taxon>Chitinophagaceae</taxon>
        <taxon>Chitinophaga</taxon>
    </lineage>
</organism>
<dbReference type="SMART" id="SM00028">
    <property type="entry name" value="TPR"/>
    <property type="match status" value="7"/>
</dbReference>
<feature type="signal peptide" evidence="4">
    <location>
        <begin position="1"/>
        <end position="18"/>
    </location>
</feature>
<keyword evidence="1" id="KW-0677">Repeat</keyword>
<name>A0A1I0S833_9BACT</name>
<evidence type="ECO:0000313" key="6">
    <source>
        <dbReference type="Proteomes" id="UP000199310"/>
    </source>
</evidence>
<feature type="repeat" description="TPR" evidence="3">
    <location>
        <begin position="232"/>
        <end position="265"/>
    </location>
</feature>
<feature type="chain" id="PRO_5011692525" evidence="4">
    <location>
        <begin position="19"/>
        <end position="315"/>
    </location>
</feature>
<keyword evidence="2 3" id="KW-0802">TPR repeat</keyword>
<gene>
    <name evidence="5" type="ORF">SAMN04488122_4558</name>
</gene>
<feature type="repeat" description="TPR" evidence="3">
    <location>
        <begin position="198"/>
        <end position="231"/>
    </location>
</feature>
<accession>A0A1I0S833</accession>
<dbReference type="PANTHER" id="PTHR44858:SF1">
    <property type="entry name" value="UDP-N-ACETYLGLUCOSAMINE--PEPTIDE N-ACETYLGLUCOSAMINYLTRANSFERASE SPINDLY-RELATED"/>
    <property type="match status" value="1"/>
</dbReference>
<dbReference type="InterPro" id="IPR019734">
    <property type="entry name" value="TPR_rpt"/>
</dbReference>
<dbReference type="InterPro" id="IPR011990">
    <property type="entry name" value="TPR-like_helical_dom_sf"/>
</dbReference>
<dbReference type="Pfam" id="PF13431">
    <property type="entry name" value="TPR_17"/>
    <property type="match status" value="1"/>
</dbReference>
<dbReference type="Gene3D" id="1.25.40.10">
    <property type="entry name" value="Tetratricopeptide repeat domain"/>
    <property type="match status" value="3"/>
</dbReference>
<evidence type="ECO:0000256" key="2">
    <source>
        <dbReference type="ARBA" id="ARBA00022803"/>
    </source>
</evidence>
<evidence type="ECO:0000256" key="4">
    <source>
        <dbReference type="SAM" id="SignalP"/>
    </source>
</evidence>
<dbReference type="InterPro" id="IPR050498">
    <property type="entry name" value="Ycf3"/>
</dbReference>
<dbReference type="AlphaFoldDB" id="A0A1I0S833"/>
<sequence>MKSFLLSLLLIITLSAYAQQNRQPSVPLFDQAREMYDAGKYDEALLLVNQLLANNMVSEKVFDLRGEIYLAKGNTDSALVNYNTGLLLAPTDPMLYLHRAFAYCRIHMYDESIGDYNTSIKYAGSDAVKYAIIANRGMARIMSGDFTEAYNDYKMVLEFDSTDVMALVAMGSVLRKLKRNNEATSCYEKAVSLVPNEIVAVGDLGFHYMSMGDYQKAIRQYVRVLEIDPDNALAYNNMGHAKYQLKDLKNALKDIQRSVALDPKNSYAYRNRALVYLAMKQVDKACEDLHQAIDLGYIAMYGDDVLLLLEKHCGL</sequence>
<dbReference type="Pfam" id="PF13181">
    <property type="entry name" value="TPR_8"/>
    <property type="match status" value="1"/>
</dbReference>
<feature type="repeat" description="TPR" evidence="3">
    <location>
        <begin position="59"/>
        <end position="92"/>
    </location>
</feature>
<proteinExistence type="predicted"/>
<keyword evidence="6" id="KW-1185">Reference proteome</keyword>
<dbReference type="SUPFAM" id="SSF48452">
    <property type="entry name" value="TPR-like"/>
    <property type="match status" value="1"/>
</dbReference>
<protein>
    <submittedName>
        <fullName evidence="5">Tetratricopeptide repeat-containing protein</fullName>
    </submittedName>
</protein>
<dbReference type="STRING" id="29529.SAMN04488122_4558"/>
<dbReference type="RefSeq" id="WP_089898333.1">
    <property type="nucleotide sequence ID" value="NZ_FOJG01000002.1"/>
</dbReference>
<dbReference type="OrthoDB" id="1334785at2"/>
<evidence type="ECO:0000256" key="3">
    <source>
        <dbReference type="PROSITE-ProRule" id="PRU00339"/>
    </source>
</evidence>
<dbReference type="PANTHER" id="PTHR44858">
    <property type="entry name" value="TETRATRICOPEPTIDE REPEAT PROTEIN 6"/>
    <property type="match status" value="1"/>
</dbReference>
<feature type="repeat" description="TPR" evidence="3">
    <location>
        <begin position="164"/>
        <end position="197"/>
    </location>
</feature>
<dbReference type="PROSITE" id="PS50005">
    <property type="entry name" value="TPR"/>
    <property type="match status" value="4"/>
</dbReference>
<dbReference type="Pfam" id="PF13414">
    <property type="entry name" value="TPR_11"/>
    <property type="match status" value="1"/>
</dbReference>
<evidence type="ECO:0000313" key="5">
    <source>
        <dbReference type="EMBL" id="SEW51875.1"/>
    </source>
</evidence>
<dbReference type="PROSITE" id="PS50293">
    <property type="entry name" value="TPR_REGION"/>
    <property type="match status" value="1"/>
</dbReference>
<reference evidence="6" key="1">
    <citation type="submission" date="2016-10" db="EMBL/GenBank/DDBJ databases">
        <authorList>
            <person name="Varghese N."/>
            <person name="Submissions S."/>
        </authorList>
    </citation>
    <scope>NUCLEOTIDE SEQUENCE [LARGE SCALE GENOMIC DNA]</scope>
    <source>
        <strain evidence="6">DSM 3695</strain>
    </source>
</reference>